<proteinExistence type="predicted"/>
<reference evidence="1" key="1">
    <citation type="submission" date="2022-06" db="EMBL/GenBank/DDBJ databases">
        <title>Phylogenomic reconstructions and comparative analyses of Kickxellomycotina fungi.</title>
        <authorList>
            <person name="Reynolds N.K."/>
            <person name="Stajich J.E."/>
            <person name="Barry K."/>
            <person name="Grigoriev I.V."/>
            <person name="Crous P."/>
            <person name="Smith M.E."/>
        </authorList>
    </citation>
    <scope>NUCLEOTIDE SEQUENCE</scope>
    <source>
        <strain evidence="1">RSA 2271</strain>
    </source>
</reference>
<feature type="non-terminal residue" evidence="1">
    <location>
        <position position="155"/>
    </location>
</feature>
<protein>
    <submittedName>
        <fullName evidence="1">Uncharacterized protein</fullName>
    </submittedName>
</protein>
<comment type="caution">
    <text evidence="1">The sequence shown here is derived from an EMBL/GenBank/DDBJ whole genome shotgun (WGS) entry which is preliminary data.</text>
</comment>
<dbReference type="Proteomes" id="UP001145114">
    <property type="component" value="Unassembled WGS sequence"/>
</dbReference>
<evidence type="ECO:0000313" key="1">
    <source>
        <dbReference type="EMBL" id="KAJ1674522.1"/>
    </source>
</evidence>
<dbReference type="EMBL" id="JAMZIH010005900">
    <property type="protein sequence ID" value="KAJ1674522.1"/>
    <property type="molecule type" value="Genomic_DNA"/>
</dbReference>
<gene>
    <name evidence="1" type="ORF">EV182_003112</name>
</gene>
<sequence length="155" mass="17415">MTVWVGHIPESVNDFELTSILSKCGKIINVDRKKSYAFIDYEKRENGQKAVELFNGMRVADKVLRVELSNRATGNSGPAPGDSKEKCYVCNVVGHVSRHCRHGRIHRRYPRKRCTPQRYKALGPKKREEYNVAQVHPTGTSPAPGGPKLQAMPSQ</sequence>
<organism evidence="1 2">
    <name type="scientific">Spiromyces aspiralis</name>
    <dbReference type="NCBI Taxonomy" id="68401"/>
    <lineage>
        <taxon>Eukaryota</taxon>
        <taxon>Fungi</taxon>
        <taxon>Fungi incertae sedis</taxon>
        <taxon>Zoopagomycota</taxon>
        <taxon>Kickxellomycotina</taxon>
        <taxon>Kickxellomycetes</taxon>
        <taxon>Kickxellales</taxon>
        <taxon>Kickxellaceae</taxon>
        <taxon>Spiromyces</taxon>
    </lineage>
</organism>
<keyword evidence="2" id="KW-1185">Reference proteome</keyword>
<evidence type="ECO:0000313" key="2">
    <source>
        <dbReference type="Proteomes" id="UP001145114"/>
    </source>
</evidence>
<name>A0ACC1HEA7_9FUNG</name>
<accession>A0ACC1HEA7</accession>